<dbReference type="RefSeq" id="WP_200605443.1">
    <property type="nucleotide sequence ID" value="NZ_CP071517.1"/>
</dbReference>
<dbReference type="PANTHER" id="PTHR22602:SF0">
    <property type="entry name" value="TRANSFERASE CAF17, MITOCHONDRIAL-RELATED"/>
    <property type="match status" value="1"/>
</dbReference>
<proteinExistence type="predicted"/>
<dbReference type="InterPro" id="IPR045179">
    <property type="entry name" value="YgfZ/GcvT"/>
</dbReference>
<dbReference type="SUPFAM" id="SSF103025">
    <property type="entry name" value="Folate-binding domain"/>
    <property type="match status" value="1"/>
</dbReference>
<keyword evidence="3" id="KW-1185">Reference proteome</keyword>
<dbReference type="NCBIfam" id="TIGR03317">
    <property type="entry name" value="ygfZ_signature"/>
    <property type="match status" value="1"/>
</dbReference>
<dbReference type="PANTHER" id="PTHR22602">
    <property type="entry name" value="TRANSFERASE CAF17, MITOCHONDRIAL-RELATED"/>
    <property type="match status" value="1"/>
</dbReference>
<sequence length="291" mass="30885">MHDNPQAAAGLAFALPDHRLIALSGRDAVAFAQAQFMNDVGLLEPRSWQWNGWLTPKGRVVALFALLKLSDETLWLLLPDADPTELAAALQRFVFRSKVKIEVRQDLHVSGSFTAPAMSQGSALGGDDGVETVEMDVGGDAGPRCLRISGGADATADAQALARWQAYDLEHGLPRLPASQAGHWTPQQLSLERLQAFSVKKGCYPGQEIVARTHFLGQAKRGLALLEGDAALVAGSDVAAGATALGKLVAAVDADHRHVALAVLPLERETVEMTAGDVALRELPLRGGLGR</sequence>
<dbReference type="InterPro" id="IPR027266">
    <property type="entry name" value="TrmE/GcvT-like"/>
</dbReference>
<evidence type="ECO:0000256" key="1">
    <source>
        <dbReference type="ARBA" id="ARBA00022946"/>
    </source>
</evidence>
<reference evidence="2 3" key="1">
    <citation type="submission" date="2021-02" db="EMBL/GenBank/DDBJ databases">
        <title>Lysobacter arenosi sp. nov., isolated from soil of gangwondo yeongwol, south Korea.</title>
        <authorList>
            <person name="Kim K.R."/>
            <person name="Kim K.H."/>
            <person name="Jeon C.O."/>
        </authorList>
    </citation>
    <scope>NUCLEOTIDE SEQUENCE [LARGE SCALE GENOMIC DNA]</scope>
    <source>
        <strain evidence="2 3">R7</strain>
    </source>
</reference>
<accession>A0ABX7RDJ3</accession>
<dbReference type="Gene3D" id="3.30.1360.120">
    <property type="entry name" value="Probable tRNA modification gtpase trme, domain 1"/>
    <property type="match status" value="1"/>
</dbReference>
<dbReference type="InterPro" id="IPR017703">
    <property type="entry name" value="YgfZ/GCV_T_CS"/>
</dbReference>
<protein>
    <submittedName>
        <fullName evidence="2">Folate-binding protein YgfZ</fullName>
    </submittedName>
</protein>
<evidence type="ECO:0000313" key="2">
    <source>
        <dbReference type="EMBL" id="QSX76080.1"/>
    </source>
</evidence>
<dbReference type="Proteomes" id="UP000663400">
    <property type="component" value="Chromosome"/>
</dbReference>
<evidence type="ECO:0000313" key="3">
    <source>
        <dbReference type="Proteomes" id="UP000663400"/>
    </source>
</evidence>
<organism evidence="2 3">
    <name type="scientific">Lysobacter arenosi</name>
    <dbReference type="NCBI Taxonomy" id="2795387"/>
    <lineage>
        <taxon>Bacteria</taxon>
        <taxon>Pseudomonadati</taxon>
        <taxon>Pseudomonadota</taxon>
        <taxon>Gammaproteobacteria</taxon>
        <taxon>Lysobacterales</taxon>
        <taxon>Lysobacteraceae</taxon>
        <taxon>Lysobacter</taxon>
    </lineage>
</organism>
<gene>
    <name evidence="2" type="ORF">HIV01_006175</name>
</gene>
<dbReference type="EMBL" id="CP071517">
    <property type="protein sequence ID" value="QSX76080.1"/>
    <property type="molecule type" value="Genomic_DNA"/>
</dbReference>
<name>A0ABX7RDJ3_9GAMM</name>
<keyword evidence="1" id="KW-0809">Transit peptide</keyword>
<dbReference type="Gene3D" id="2.40.30.160">
    <property type="match status" value="1"/>
</dbReference>